<feature type="region of interest" description="Disordered" evidence="1">
    <location>
        <begin position="63"/>
        <end position="90"/>
    </location>
</feature>
<organism evidence="2">
    <name type="scientific">Neisseria gonorrhoeae</name>
    <dbReference type="NCBI Taxonomy" id="485"/>
    <lineage>
        <taxon>Bacteria</taxon>
        <taxon>Pseudomonadati</taxon>
        <taxon>Pseudomonadota</taxon>
        <taxon>Betaproteobacteria</taxon>
        <taxon>Neisseriales</taxon>
        <taxon>Neisseriaceae</taxon>
        <taxon>Neisseria</taxon>
    </lineage>
</organism>
<sequence length="90" mass="9903">MFQKRGTVCPLGFHTATVARQAQIINAAIAFKRPQRLYIGFCNSGRQTGQVFLSDRDKMSDSGKLGNRFETTLSQDAGTPKQIDGYACKS</sequence>
<reference evidence="2" key="1">
    <citation type="submission" date="2018-06" db="EMBL/GenBank/DDBJ databases">
        <authorList>
            <consortium name="Pathogen Informatics"/>
            <person name="Doyle S."/>
        </authorList>
    </citation>
    <scope>NUCLEOTIDE SEQUENCE [LARGE SCALE GENOMIC DNA]</scope>
    <source>
        <strain evidence="2">NCTC11421</strain>
    </source>
</reference>
<proteinExistence type="predicted"/>
<gene>
    <name evidence="2" type="ORF">NCTC11421_02509</name>
</gene>
<dbReference type="EMBL" id="UGRI01000001">
    <property type="protein sequence ID" value="SUA24509.1"/>
    <property type="molecule type" value="Genomic_DNA"/>
</dbReference>
<name>A0A378VZD3_NEIGO</name>
<evidence type="ECO:0000256" key="1">
    <source>
        <dbReference type="SAM" id="MobiDB-lite"/>
    </source>
</evidence>
<evidence type="ECO:0000313" key="2">
    <source>
        <dbReference type="EMBL" id="SUA24509.1"/>
    </source>
</evidence>
<protein>
    <submittedName>
        <fullName evidence="2">Uncharacterized protein</fullName>
    </submittedName>
</protein>
<dbReference type="AlphaFoldDB" id="A0A378VZD3"/>
<accession>A0A378VZD3</accession>